<dbReference type="Gene3D" id="3.30.565.10">
    <property type="entry name" value="Histidine kinase-like ATPase, C-terminal domain"/>
    <property type="match status" value="1"/>
</dbReference>
<accession>A0A852TVU9</accession>
<organism evidence="3 4">
    <name type="scientific">Spinactinospora alkalitolerans</name>
    <dbReference type="NCBI Taxonomy" id="687207"/>
    <lineage>
        <taxon>Bacteria</taxon>
        <taxon>Bacillati</taxon>
        <taxon>Actinomycetota</taxon>
        <taxon>Actinomycetes</taxon>
        <taxon>Streptosporangiales</taxon>
        <taxon>Nocardiopsidaceae</taxon>
        <taxon>Spinactinospora</taxon>
    </lineage>
</organism>
<dbReference type="Pfam" id="PF13581">
    <property type="entry name" value="HATPase_c_2"/>
    <property type="match status" value="1"/>
</dbReference>
<dbReference type="InterPro" id="IPR050267">
    <property type="entry name" value="Anti-sigma-factor_SerPK"/>
</dbReference>
<dbReference type="RefSeq" id="WP_179642176.1">
    <property type="nucleotide sequence ID" value="NZ_BAAAYY010000024.1"/>
</dbReference>
<dbReference type="SUPFAM" id="SSF55874">
    <property type="entry name" value="ATPase domain of HSP90 chaperone/DNA topoisomerase II/histidine kinase"/>
    <property type="match status" value="1"/>
</dbReference>
<dbReference type="Proteomes" id="UP000589036">
    <property type="component" value="Unassembled WGS sequence"/>
</dbReference>
<dbReference type="InterPro" id="IPR036890">
    <property type="entry name" value="HATPase_C_sf"/>
</dbReference>
<dbReference type="InterPro" id="IPR003594">
    <property type="entry name" value="HATPase_dom"/>
</dbReference>
<keyword evidence="1" id="KW-0418">Kinase</keyword>
<dbReference type="PANTHER" id="PTHR35526">
    <property type="entry name" value="ANTI-SIGMA-F FACTOR RSBW-RELATED"/>
    <property type="match status" value="1"/>
</dbReference>
<evidence type="ECO:0000259" key="2">
    <source>
        <dbReference type="Pfam" id="PF13581"/>
    </source>
</evidence>
<dbReference type="CDD" id="cd16936">
    <property type="entry name" value="HATPase_RsbW-like"/>
    <property type="match status" value="1"/>
</dbReference>
<dbReference type="EMBL" id="JACCCC010000001">
    <property type="protein sequence ID" value="NYE46010.1"/>
    <property type="molecule type" value="Genomic_DNA"/>
</dbReference>
<protein>
    <submittedName>
        <fullName evidence="3">Anti-sigma regulatory factor (Ser/Thr protein kinase)</fullName>
    </submittedName>
</protein>
<dbReference type="AlphaFoldDB" id="A0A852TVU9"/>
<feature type="domain" description="Histidine kinase/HSP90-like ATPase" evidence="2">
    <location>
        <begin position="39"/>
        <end position="142"/>
    </location>
</feature>
<reference evidence="3 4" key="1">
    <citation type="submission" date="2020-07" db="EMBL/GenBank/DDBJ databases">
        <title>Sequencing the genomes of 1000 actinobacteria strains.</title>
        <authorList>
            <person name="Klenk H.-P."/>
        </authorList>
    </citation>
    <scope>NUCLEOTIDE SEQUENCE [LARGE SCALE GENOMIC DNA]</scope>
    <source>
        <strain evidence="3 4">CXB654</strain>
    </source>
</reference>
<proteinExistence type="predicted"/>
<keyword evidence="1" id="KW-0723">Serine/threonine-protein kinase</keyword>
<dbReference type="GO" id="GO:0004674">
    <property type="term" value="F:protein serine/threonine kinase activity"/>
    <property type="evidence" value="ECO:0007669"/>
    <property type="project" value="UniProtKB-KW"/>
</dbReference>
<comment type="caution">
    <text evidence="3">The sequence shown here is derived from an EMBL/GenBank/DDBJ whole genome shotgun (WGS) entry which is preliminary data.</text>
</comment>
<dbReference type="PANTHER" id="PTHR35526:SF3">
    <property type="entry name" value="ANTI-SIGMA-F FACTOR RSBW"/>
    <property type="match status" value="1"/>
</dbReference>
<name>A0A852TVU9_9ACTN</name>
<keyword evidence="4" id="KW-1185">Reference proteome</keyword>
<sequence>MPGYEFGRLNAVTEFKEFPGEIGCCPTVREMVRTALREHRRIVDDAELAVSELFGNACRHTRSGEPGGTLAVSVSALVTGLAVVSVTDQGPRSADLAAGRHPLPEVKPMDPDALGWRGLHLVAEVTDDWGHTPTDEGGLTVWALFESPAFTPANLLR</sequence>
<gene>
    <name evidence="3" type="ORF">HDA32_001130</name>
</gene>
<evidence type="ECO:0000313" key="3">
    <source>
        <dbReference type="EMBL" id="NYE46010.1"/>
    </source>
</evidence>
<evidence type="ECO:0000256" key="1">
    <source>
        <dbReference type="ARBA" id="ARBA00022527"/>
    </source>
</evidence>
<keyword evidence="1" id="KW-0808">Transferase</keyword>
<evidence type="ECO:0000313" key="4">
    <source>
        <dbReference type="Proteomes" id="UP000589036"/>
    </source>
</evidence>